<evidence type="ECO:0000259" key="2">
    <source>
        <dbReference type="Pfam" id="PF14347"/>
    </source>
</evidence>
<gene>
    <name evidence="3" type="ORF">V3330_10915</name>
</gene>
<dbReference type="AlphaFoldDB" id="A0AAW9RGZ9"/>
<keyword evidence="4" id="KW-1185">Reference proteome</keyword>
<proteinExistence type="predicted"/>
<sequence>MHVSRLGAASLALIMAFCAPNLFAGGGDDAGSGITRSPSPHGAAVGFDGLANGDTVATPFTVHFRVEGMDIAPAGTEQANSGHHHLLIDMDELPDPNLPLPASEQLIHFGGGQTETELTLPAGEHTLQLVFADHRHVPHDPIVKSDRITITVTSSAAP</sequence>
<feature type="domain" description="DUF4399" evidence="2">
    <location>
        <begin position="62"/>
        <end position="153"/>
    </location>
</feature>
<feature type="chain" id="PRO_5043488627" evidence="1">
    <location>
        <begin position="25"/>
        <end position="158"/>
    </location>
</feature>
<keyword evidence="1" id="KW-0732">Signal</keyword>
<dbReference type="Pfam" id="PF14347">
    <property type="entry name" value="DUF4399"/>
    <property type="match status" value="1"/>
</dbReference>
<name>A0AAW9RGZ9_9GAMM</name>
<evidence type="ECO:0000313" key="3">
    <source>
        <dbReference type="EMBL" id="MEJ8568138.1"/>
    </source>
</evidence>
<protein>
    <submittedName>
        <fullName evidence="3">DUF4399 domain-containing protein</fullName>
    </submittedName>
</protein>
<evidence type="ECO:0000313" key="4">
    <source>
        <dbReference type="Proteomes" id="UP001359886"/>
    </source>
</evidence>
<dbReference type="EMBL" id="JAZHOG010000006">
    <property type="protein sequence ID" value="MEJ8568138.1"/>
    <property type="molecule type" value="Genomic_DNA"/>
</dbReference>
<reference evidence="3 4" key="1">
    <citation type="submission" date="2024-02" db="EMBL/GenBank/DDBJ databases">
        <title>A novel Wenzhouxiangellaceae bacterium, isolated from coastal sediments.</title>
        <authorList>
            <person name="Du Z.-J."/>
            <person name="Ye Y.-Q."/>
            <person name="Zhang X.-Y."/>
        </authorList>
    </citation>
    <scope>NUCLEOTIDE SEQUENCE [LARGE SCALE GENOMIC DNA]</scope>
    <source>
        <strain evidence="3 4">CH-27</strain>
    </source>
</reference>
<organism evidence="3 4">
    <name type="scientific">Elongatibacter sediminis</name>
    <dbReference type="NCBI Taxonomy" id="3119006"/>
    <lineage>
        <taxon>Bacteria</taxon>
        <taxon>Pseudomonadati</taxon>
        <taxon>Pseudomonadota</taxon>
        <taxon>Gammaproteobacteria</taxon>
        <taxon>Chromatiales</taxon>
        <taxon>Wenzhouxiangellaceae</taxon>
        <taxon>Elongatibacter</taxon>
    </lineage>
</organism>
<comment type="caution">
    <text evidence="3">The sequence shown here is derived from an EMBL/GenBank/DDBJ whole genome shotgun (WGS) entry which is preliminary data.</text>
</comment>
<dbReference type="Proteomes" id="UP001359886">
    <property type="component" value="Unassembled WGS sequence"/>
</dbReference>
<accession>A0AAW9RGZ9</accession>
<evidence type="ECO:0000256" key="1">
    <source>
        <dbReference type="SAM" id="SignalP"/>
    </source>
</evidence>
<feature type="signal peptide" evidence="1">
    <location>
        <begin position="1"/>
        <end position="24"/>
    </location>
</feature>
<dbReference type="RefSeq" id="WP_354695458.1">
    <property type="nucleotide sequence ID" value="NZ_JAZHOG010000006.1"/>
</dbReference>
<dbReference type="InterPro" id="IPR025512">
    <property type="entry name" value="DUF4399"/>
</dbReference>